<dbReference type="AlphaFoldDB" id="A0A1B6M4D7"/>
<name>A0A1B6M4D7_9HEMI</name>
<dbReference type="EMBL" id="GEBQ01009186">
    <property type="protein sequence ID" value="JAT30791.1"/>
    <property type="molecule type" value="Transcribed_RNA"/>
</dbReference>
<sequence>IPFDLKTFSDKCAEDISAIKTGVVLHPSQTFTPLTQDLMEKISAAPLLPASKPTQREGIQTTKKTMTITFTKLKSPSKNKKLKMYDDDNDDDCDMGSDTKKEKEDEMVKVTQEDQRPRQTKGKPKNKVQK</sequence>
<proteinExistence type="predicted"/>
<feature type="non-terminal residue" evidence="2">
    <location>
        <position position="1"/>
    </location>
</feature>
<gene>
    <name evidence="2" type="ORF">g.14762</name>
</gene>
<evidence type="ECO:0000256" key="1">
    <source>
        <dbReference type="SAM" id="MobiDB-lite"/>
    </source>
</evidence>
<evidence type="ECO:0000313" key="2">
    <source>
        <dbReference type="EMBL" id="JAT30791.1"/>
    </source>
</evidence>
<reference evidence="2" key="1">
    <citation type="submission" date="2015-11" db="EMBL/GenBank/DDBJ databases">
        <title>De novo transcriptome assembly of four potential Pierce s Disease insect vectors from Arizona vineyards.</title>
        <authorList>
            <person name="Tassone E.E."/>
        </authorList>
    </citation>
    <scope>NUCLEOTIDE SEQUENCE</scope>
</reference>
<protein>
    <submittedName>
        <fullName evidence="2">Uncharacterized protein</fullName>
    </submittedName>
</protein>
<feature type="compositionally biased region" description="Basic and acidic residues" evidence="1">
    <location>
        <begin position="97"/>
        <end position="117"/>
    </location>
</feature>
<feature type="region of interest" description="Disordered" evidence="1">
    <location>
        <begin position="78"/>
        <end position="130"/>
    </location>
</feature>
<feature type="compositionally biased region" description="Basic residues" evidence="1">
    <location>
        <begin position="118"/>
        <end position="130"/>
    </location>
</feature>
<accession>A0A1B6M4D7</accession>
<feature type="non-terminal residue" evidence="2">
    <location>
        <position position="130"/>
    </location>
</feature>
<organism evidence="2">
    <name type="scientific">Graphocephala atropunctata</name>
    <dbReference type="NCBI Taxonomy" id="36148"/>
    <lineage>
        <taxon>Eukaryota</taxon>
        <taxon>Metazoa</taxon>
        <taxon>Ecdysozoa</taxon>
        <taxon>Arthropoda</taxon>
        <taxon>Hexapoda</taxon>
        <taxon>Insecta</taxon>
        <taxon>Pterygota</taxon>
        <taxon>Neoptera</taxon>
        <taxon>Paraneoptera</taxon>
        <taxon>Hemiptera</taxon>
        <taxon>Auchenorrhyncha</taxon>
        <taxon>Membracoidea</taxon>
        <taxon>Cicadellidae</taxon>
        <taxon>Cicadellinae</taxon>
        <taxon>Cicadellini</taxon>
        <taxon>Graphocephala</taxon>
    </lineage>
</organism>